<evidence type="ECO:0000313" key="2">
    <source>
        <dbReference type="EMBL" id="KXK10015.1"/>
    </source>
</evidence>
<sequence>MNDPYDDDETTVPSYYGNEDADVDEDALDSLADEFQVEDDEEFSSEQSE</sequence>
<feature type="region of interest" description="Disordered" evidence="1">
    <location>
        <begin position="1"/>
        <end position="22"/>
    </location>
</feature>
<dbReference type="AlphaFoldDB" id="A0A136KKP5"/>
<protein>
    <submittedName>
        <fullName evidence="2">Uncharacterized protein</fullName>
    </submittedName>
</protein>
<organism evidence="2 3">
    <name type="scientific">candidate division WS6 bacterium OLB21</name>
    <dbReference type="NCBI Taxonomy" id="1617427"/>
    <lineage>
        <taxon>Bacteria</taxon>
        <taxon>Candidatus Dojkabacteria</taxon>
    </lineage>
</organism>
<dbReference type="EMBL" id="JYPD01000010">
    <property type="protein sequence ID" value="KXK10015.1"/>
    <property type="molecule type" value="Genomic_DNA"/>
</dbReference>
<evidence type="ECO:0000313" key="3">
    <source>
        <dbReference type="Proteomes" id="UP000070449"/>
    </source>
</evidence>
<gene>
    <name evidence="2" type="ORF">UZ20_WS6002000096</name>
</gene>
<proteinExistence type="predicted"/>
<dbReference type="Proteomes" id="UP000070449">
    <property type="component" value="Unassembled WGS sequence"/>
</dbReference>
<accession>A0A136KKP5</accession>
<feature type="compositionally biased region" description="Acidic residues" evidence="1">
    <location>
        <begin position="1"/>
        <end position="10"/>
    </location>
</feature>
<reference evidence="2 3" key="1">
    <citation type="submission" date="2015-02" db="EMBL/GenBank/DDBJ databases">
        <title>Improved understanding of the partial-nitritation anammox process through 23 genomes representing the majority of the microbial community.</title>
        <authorList>
            <person name="Speth D.R."/>
            <person name="In T Zandt M."/>
            <person name="Guerrero Cruz S."/>
            <person name="Jetten M.S."/>
            <person name="Dutilh B.E."/>
        </authorList>
    </citation>
    <scope>NUCLEOTIDE SEQUENCE [LARGE SCALE GENOMIC DNA]</scope>
    <source>
        <strain evidence="2">OLB21</strain>
    </source>
</reference>
<comment type="caution">
    <text evidence="2">The sequence shown here is derived from an EMBL/GenBank/DDBJ whole genome shotgun (WGS) entry which is preliminary data.</text>
</comment>
<dbReference type="STRING" id="1617427.UZ20_WS6002000096"/>
<name>A0A136KKP5_9BACT</name>
<evidence type="ECO:0000256" key="1">
    <source>
        <dbReference type="SAM" id="MobiDB-lite"/>
    </source>
</evidence>